<evidence type="ECO:0000259" key="1">
    <source>
        <dbReference type="Pfam" id="PF11716"/>
    </source>
</evidence>
<dbReference type="Pfam" id="PF11716">
    <property type="entry name" value="MDMPI_N"/>
    <property type="match status" value="1"/>
</dbReference>
<evidence type="ECO:0000313" key="2">
    <source>
        <dbReference type="EMBL" id="QES39072.1"/>
    </source>
</evidence>
<name>A0A5P2C8T4_STRVZ</name>
<sequence>MDTSRTPSGLRISELLALAVERAAPVVRALPDGDRLGAPTPCADYDVRALVNHLFHVVVQFQELAAKRDSDFSETPDRLAEHVDDWRERLLEEADELVAAWGEPGADEGTTGAMDMPAETVGCMVLLDLTVHAWDLARATGQEYAQGDPEGDPVVVRLTAAVEGMAPMARKMGVFGEAVPVDESRASAFERLLAATGRDPYWMPGQVRASRE</sequence>
<dbReference type="SUPFAM" id="SSF109854">
    <property type="entry name" value="DinB/YfiT-like putative metalloenzymes"/>
    <property type="match status" value="1"/>
</dbReference>
<accession>A0A5P2C8T4</accession>
<dbReference type="EMBL" id="CP029192">
    <property type="protein sequence ID" value="QES39072.1"/>
    <property type="molecule type" value="Genomic_DNA"/>
</dbReference>
<protein>
    <submittedName>
        <fullName evidence="2">TIGR03086 family protein</fullName>
    </submittedName>
</protein>
<dbReference type="InterPro" id="IPR034660">
    <property type="entry name" value="DinB/YfiT-like"/>
</dbReference>
<dbReference type="InterPro" id="IPR017520">
    <property type="entry name" value="CHP03086"/>
</dbReference>
<dbReference type="OrthoDB" id="5185819at2"/>
<dbReference type="RefSeq" id="WP_150217011.1">
    <property type="nucleotide sequence ID" value="NZ_CP029192.1"/>
</dbReference>
<dbReference type="InterPro" id="IPR017517">
    <property type="entry name" value="Maleyloyr_isom"/>
</dbReference>
<reference evidence="2 3" key="1">
    <citation type="submission" date="2018-05" db="EMBL/GenBank/DDBJ databases">
        <title>Streptomyces venezuelae.</title>
        <authorList>
            <person name="Kim W."/>
            <person name="Lee N."/>
            <person name="Cho B.-K."/>
        </authorList>
    </citation>
    <scope>NUCLEOTIDE SEQUENCE [LARGE SCALE GENOMIC DNA]</scope>
    <source>
        <strain evidence="2 3">ATCC 14584</strain>
    </source>
</reference>
<dbReference type="Proteomes" id="UP000322927">
    <property type="component" value="Chromosome"/>
</dbReference>
<dbReference type="GO" id="GO:0046872">
    <property type="term" value="F:metal ion binding"/>
    <property type="evidence" value="ECO:0007669"/>
    <property type="project" value="InterPro"/>
</dbReference>
<proteinExistence type="predicted"/>
<dbReference type="NCBIfam" id="TIGR03083">
    <property type="entry name" value="maleylpyruvate isomerase family mycothiol-dependent enzyme"/>
    <property type="match status" value="1"/>
</dbReference>
<evidence type="ECO:0000313" key="3">
    <source>
        <dbReference type="Proteomes" id="UP000322927"/>
    </source>
</evidence>
<dbReference type="InterPro" id="IPR024344">
    <property type="entry name" value="MDMPI_metal-binding"/>
</dbReference>
<gene>
    <name evidence="2" type="ORF">DEJ48_16970</name>
</gene>
<dbReference type="NCBIfam" id="TIGR03086">
    <property type="entry name" value="TIGR03086 family metal-binding protein"/>
    <property type="match status" value="1"/>
</dbReference>
<dbReference type="Gene3D" id="1.20.120.450">
    <property type="entry name" value="dinb family like domain"/>
    <property type="match status" value="1"/>
</dbReference>
<feature type="domain" description="Mycothiol-dependent maleylpyruvate isomerase metal-binding" evidence="1">
    <location>
        <begin position="17"/>
        <end position="137"/>
    </location>
</feature>
<organism evidence="2 3">
    <name type="scientific">Streptomyces venezuelae</name>
    <dbReference type="NCBI Taxonomy" id="54571"/>
    <lineage>
        <taxon>Bacteria</taxon>
        <taxon>Bacillati</taxon>
        <taxon>Actinomycetota</taxon>
        <taxon>Actinomycetes</taxon>
        <taxon>Kitasatosporales</taxon>
        <taxon>Streptomycetaceae</taxon>
        <taxon>Streptomyces</taxon>
    </lineage>
</organism>
<dbReference type="AlphaFoldDB" id="A0A5P2C8T4"/>